<evidence type="ECO:0000313" key="3">
    <source>
        <dbReference type="EMBL" id="WVX82271.1"/>
    </source>
</evidence>
<keyword evidence="4" id="KW-1185">Reference proteome</keyword>
<dbReference type="PANTHER" id="PTHR11934:SF0">
    <property type="entry name" value="RIBOSE-5-PHOSPHATE ISOMERASE"/>
    <property type="match status" value="1"/>
</dbReference>
<keyword evidence="1 2" id="KW-0413">Isomerase</keyword>
<comment type="similarity">
    <text evidence="2">Belongs to the ribose 5-phosphate isomerase family.</text>
</comment>
<comment type="catalytic activity">
    <reaction evidence="2">
        <text>aldehydo-D-ribose 5-phosphate = D-ribulose 5-phosphate</text>
        <dbReference type="Rhea" id="RHEA:14657"/>
        <dbReference type="ChEBI" id="CHEBI:58121"/>
        <dbReference type="ChEBI" id="CHEBI:58273"/>
        <dbReference type="EC" id="5.3.1.6"/>
    </reaction>
</comment>
<dbReference type="NCBIfam" id="TIGR00021">
    <property type="entry name" value="rpiA"/>
    <property type="match status" value="1"/>
</dbReference>
<feature type="active site" description="Proton acceptor" evidence="2">
    <location>
        <position position="103"/>
    </location>
</feature>
<dbReference type="EC" id="5.3.1.6" evidence="2"/>
<feature type="binding site" evidence="2">
    <location>
        <begin position="25"/>
        <end position="28"/>
    </location>
    <ligand>
        <name>substrate</name>
    </ligand>
</feature>
<dbReference type="CDD" id="cd01398">
    <property type="entry name" value="RPI_A"/>
    <property type="match status" value="1"/>
</dbReference>
<dbReference type="InterPro" id="IPR020672">
    <property type="entry name" value="Ribose5P_isomerase_typA_subgr"/>
</dbReference>
<name>A0ABZ2CES4_9BACI</name>
<dbReference type="SUPFAM" id="SSF100950">
    <property type="entry name" value="NagB/RpiA/CoA transferase-like"/>
    <property type="match status" value="1"/>
</dbReference>
<protein>
    <recommendedName>
        <fullName evidence="2">Ribose-5-phosphate isomerase A</fullName>
        <ecNumber evidence="2">5.3.1.6</ecNumber>
    </recommendedName>
    <alternativeName>
        <fullName evidence="2">Phosphoriboisomerase A</fullName>
        <shortName evidence="2">PRI</shortName>
    </alternativeName>
</protein>
<reference evidence="3 4" key="1">
    <citation type="submission" date="2023-10" db="EMBL/GenBank/DDBJ databases">
        <title>Niallia locisalis sp.nov. isolated from a salt pond sample.</title>
        <authorList>
            <person name="Li X.-J."/>
            <person name="Dong L."/>
        </authorList>
    </citation>
    <scope>NUCLEOTIDE SEQUENCE [LARGE SCALE GENOMIC DNA]</scope>
    <source>
        <strain evidence="3 4">DSM 29761</strain>
    </source>
</reference>
<gene>
    <name evidence="2 3" type="primary">rpiA</name>
    <name evidence="3" type="ORF">R4Z09_04520</name>
</gene>
<dbReference type="PANTHER" id="PTHR11934">
    <property type="entry name" value="RIBOSE-5-PHOSPHATE ISOMERASE"/>
    <property type="match status" value="1"/>
</dbReference>
<feature type="binding site" evidence="2">
    <location>
        <position position="121"/>
    </location>
    <ligand>
        <name>substrate</name>
    </ligand>
</feature>
<sequence length="222" mass="25075">MDTKKLLGDEAAKYVEDNMIVGLGSGTTVNHLVRALGERIKEGLQIKAVSSSEKTCKLAKEVGIPLIDINMVEQIDLTIDGANEIERNTLFAIKGGGGSLLYEKIMTLHSKEVIWIVDEEKIVHQLGKFRLPVEVIPYGCHKLFRMFFEKQYKPVLRKNKDGLFVTDSGHWIIDLHLEKIDHPKKLADWLKSLTGVVEHGLFLQCVDRVLVGNNDQIKVFEK</sequence>
<dbReference type="GO" id="GO:0004751">
    <property type="term" value="F:ribose-5-phosphate isomerase activity"/>
    <property type="evidence" value="ECO:0007669"/>
    <property type="project" value="UniProtKB-EC"/>
</dbReference>
<dbReference type="Pfam" id="PF06026">
    <property type="entry name" value="Rib_5-P_isom_A"/>
    <property type="match status" value="1"/>
</dbReference>
<dbReference type="InterPro" id="IPR037171">
    <property type="entry name" value="NagB/RpiA_transferase-like"/>
</dbReference>
<proteinExistence type="inferred from homology"/>
<dbReference type="EMBL" id="CP137640">
    <property type="protein sequence ID" value="WVX82271.1"/>
    <property type="molecule type" value="Genomic_DNA"/>
</dbReference>
<dbReference type="NCBIfam" id="NF001924">
    <property type="entry name" value="PRK00702.1"/>
    <property type="match status" value="1"/>
</dbReference>
<dbReference type="Proteomes" id="UP001357223">
    <property type="component" value="Chromosome"/>
</dbReference>
<dbReference type="InterPro" id="IPR004788">
    <property type="entry name" value="Ribose5P_isomerase_type_A"/>
</dbReference>
<feature type="binding site" evidence="2">
    <location>
        <begin position="94"/>
        <end position="97"/>
    </location>
    <ligand>
        <name>substrate</name>
    </ligand>
</feature>
<comment type="subunit">
    <text evidence="2">Homodimer.</text>
</comment>
<accession>A0ABZ2CES4</accession>
<comment type="caution">
    <text evidence="2">Lacks conserved residue(s) required for the propagation of feature annotation.</text>
</comment>
<dbReference type="Gene3D" id="3.30.70.260">
    <property type="match status" value="1"/>
</dbReference>
<dbReference type="HAMAP" id="MF_00170">
    <property type="entry name" value="Rib_5P_isom_A"/>
    <property type="match status" value="1"/>
</dbReference>
<evidence type="ECO:0000256" key="2">
    <source>
        <dbReference type="HAMAP-Rule" id="MF_00170"/>
    </source>
</evidence>
<comment type="function">
    <text evidence="2">Catalyzes the reversible conversion of ribose-5-phosphate to ribulose 5-phosphate.</text>
</comment>
<organism evidence="3 4">
    <name type="scientific">Niallia oryzisoli</name>
    <dbReference type="NCBI Taxonomy" id="1737571"/>
    <lineage>
        <taxon>Bacteria</taxon>
        <taxon>Bacillati</taxon>
        <taxon>Bacillota</taxon>
        <taxon>Bacilli</taxon>
        <taxon>Bacillales</taxon>
        <taxon>Bacillaceae</taxon>
        <taxon>Niallia</taxon>
    </lineage>
</organism>
<evidence type="ECO:0000313" key="4">
    <source>
        <dbReference type="Proteomes" id="UP001357223"/>
    </source>
</evidence>
<dbReference type="RefSeq" id="WP_338451175.1">
    <property type="nucleotide sequence ID" value="NZ_CP137640.1"/>
</dbReference>
<dbReference type="Gene3D" id="3.40.50.1360">
    <property type="match status" value="1"/>
</dbReference>
<comment type="pathway">
    <text evidence="2">Carbohydrate degradation; pentose phosphate pathway; D-ribose 5-phosphate from D-ribulose 5-phosphate (non-oxidative stage): step 1/1.</text>
</comment>
<evidence type="ECO:0000256" key="1">
    <source>
        <dbReference type="ARBA" id="ARBA00023235"/>
    </source>
</evidence>
<dbReference type="SUPFAM" id="SSF75445">
    <property type="entry name" value="D-ribose-5-phosphate isomerase (RpiA), lid domain"/>
    <property type="match status" value="1"/>
</dbReference>